<name>A0A3B7MV18_9BACT</name>
<evidence type="ECO:0000313" key="3">
    <source>
        <dbReference type="Proteomes" id="UP000263900"/>
    </source>
</evidence>
<dbReference type="KEGG" id="pseg:D3H65_16470"/>
<proteinExistence type="predicted"/>
<dbReference type="SUPFAM" id="SSF55729">
    <property type="entry name" value="Acyl-CoA N-acyltransferases (Nat)"/>
    <property type="match status" value="1"/>
</dbReference>
<evidence type="ECO:0000313" key="2">
    <source>
        <dbReference type="EMBL" id="AXY75475.1"/>
    </source>
</evidence>
<keyword evidence="2" id="KW-0808">Transferase</keyword>
<dbReference type="RefSeq" id="WP_119051356.1">
    <property type="nucleotide sequence ID" value="NZ_CP032157.1"/>
</dbReference>
<feature type="domain" description="N-acetyltransferase" evidence="1">
    <location>
        <begin position="2"/>
        <end position="140"/>
    </location>
</feature>
<dbReference type="Gene3D" id="3.40.630.30">
    <property type="match status" value="1"/>
</dbReference>
<evidence type="ECO:0000259" key="1">
    <source>
        <dbReference type="PROSITE" id="PS51186"/>
    </source>
</evidence>
<dbReference type="Proteomes" id="UP000263900">
    <property type="component" value="Chromosome"/>
</dbReference>
<dbReference type="InterPro" id="IPR000182">
    <property type="entry name" value="GNAT_dom"/>
</dbReference>
<dbReference type="CDD" id="cd04301">
    <property type="entry name" value="NAT_SF"/>
    <property type="match status" value="1"/>
</dbReference>
<keyword evidence="3" id="KW-1185">Reference proteome</keyword>
<protein>
    <submittedName>
        <fullName evidence="2">GNAT family N-acetyltransferase</fullName>
    </submittedName>
</protein>
<accession>A0A3B7MV18</accession>
<organism evidence="2 3">
    <name type="scientific">Paraflavitalea soli</name>
    <dbReference type="NCBI Taxonomy" id="2315862"/>
    <lineage>
        <taxon>Bacteria</taxon>
        <taxon>Pseudomonadati</taxon>
        <taxon>Bacteroidota</taxon>
        <taxon>Chitinophagia</taxon>
        <taxon>Chitinophagales</taxon>
        <taxon>Chitinophagaceae</taxon>
        <taxon>Paraflavitalea</taxon>
    </lineage>
</organism>
<reference evidence="2 3" key="1">
    <citation type="submission" date="2018-09" db="EMBL/GenBank/DDBJ databases">
        <title>Genome sequencing of strain 6GH32-13.</title>
        <authorList>
            <person name="Weon H.-Y."/>
            <person name="Heo J."/>
            <person name="Kwon S.-W."/>
        </authorList>
    </citation>
    <scope>NUCLEOTIDE SEQUENCE [LARGE SCALE GENOMIC DNA]</scope>
    <source>
        <strain evidence="2 3">5GH32-13</strain>
    </source>
</reference>
<dbReference type="OrthoDB" id="9789603at2"/>
<dbReference type="GO" id="GO:0016747">
    <property type="term" value="F:acyltransferase activity, transferring groups other than amino-acyl groups"/>
    <property type="evidence" value="ECO:0007669"/>
    <property type="project" value="InterPro"/>
</dbReference>
<dbReference type="EMBL" id="CP032157">
    <property type="protein sequence ID" value="AXY75475.1"/>
    <property type="molecule type" value="Genomic_DNA"/>
</dbReference>
<dbReference type="PROSITE" id="PS51186">
    <property type="entry name" value="GNAT"/>
    <property type="match status" value="1"/>
</dbReference>
<dbReference type="AlphaFoldDB" id="A0A3B7MV18"/>
<dbReference type="Pfam" id="PF00583">
    <property type="entry name" value="Acetyltransf_1"/>
    <property type="match status" value="1"/>
</dbReference>
<sequence length="140" mass="16503">MYQIRLIPKEELYSIIPFLRILNDAIPEDTLQERLADMMQRNYECAGVYDSGRMIGICGMWILNKYYVGKHIEPDNVMILPEYRNKGVGEEMMDWVYEYGRSQGCIASELNCYVVNDKGIRFWLNQGYKIIGFHCQKKLQ</sequence>
<gene>
    <name evidence="2" type="ORF">D3H65_16470</name>
</gene>
<dbReference type="InterPro" id="IPR016181">
    <property type="entry name" value="Acyl_CoA_acyltransferase"/>
</dbReference>